<proteinExistence type="predicted"/>
<dbReference type="SUPFAM" id="SSF53067">
    <property type="entry name" value="Actin-like ATPase domain"/>
    <property type="match status" value="2"/>
</dbReference>
<organism evidence="2 3">
    <name type="scientific">Psychrobacillus lasiicapitis</name>
    <dbReference type="NCBI Taxonomy" id="1636719"/>
    <lineage>
        <taxon>Bacteria</taxon>
        <taxon>Bacillati</taxon>
        <taxon>Bacillota</taxon>
        <taxon>Bacilli</taxon>
        <taxon>Bacillales</taxon>
        <taxon>Bacillaceae</taxon>
        <taxon>Psychrobacillus</taxon>
    </lineage>
</organism>
<dbReference type="GO" id="GO:0005829">
    <property type="term" value="C:cytosol"/>
    <property type="evidence" value="ECO:0007669"/>
    <property type="project" value="TreeGrafter"/>
</dbReference>
<comment type="caution">
    <text evidence="2">The sequence shown here is derived from an EMBL/GenBank/DDBJ whole genome shotgun (WGS) entry which is preliminary data.</text>
</comment>
<reference evidence="2 3" key="1">
    <citation type="submission" date="2019-05" db="EMBL/GenBank/DDBJ databases">
        <title>Psychrobacillus vulpis sp. nov., a new species isolated from feces of a red fox that inhabits in The Tablas de Daimiel Natural Park, Albacete, Spain.</title>
        <authorList>
            <person name="Rodriguez M."/>
            <person name="Reina J.C."/>
            <person name="Bejar V."/>
            <person name="Llamas I."/>
        </authorList>
    </citation>
    <scope>NUCLEOTIDE SEQUENCE [LARGE SCALE GENOMIC DNA]</scope>
    <source>
        <strain evidence="2 3">NEAU-3TGS17</strain>
    </source>
</reference>
<dbReference type="GO" id="GO:0016740">
    <property type="term" value="F:transferase activity"/>
    <property type="evidence" value="ECO:0007669"/>
    <property type="project" value="UniProtKB-KW"/>
</dbReference>
<accession>A0A544T1M8</accession>
<evidence type="ECO:0000313" key="3">
    <source>
        <dbReference type="Proteomes" id="UP000317316"/>
    </source>
</evidence>
<gene>
    <name evidence="2" type="primary">tsaB</name>
    <name evidence="2" type="ORF">FG382_15475</name>
</gene>
<dbReference type="Proteomes" id="UP000317316">
    <property type="component" value="Unassembled WGS sequence"/>
</dbReference>
<dbReference type="InterPro" id="IPR000905">
    <property type="entry name" value="Gcp-like_dom"/>
</dbReference>
<dbReference type="RefSeq" id="WP_142539794.1">
    <property type="nucleotide sequence ID" value="NZ_BMIE01000007.1"/>
</dbReference>
<evidence type="ECO:0000259" key="1">
    <source>
        <dbReference type="Pfam" id="PF00814"/>
    </source>
</evidence>
<evidence type="ECO:0000313" key="2">
    <source>
        <dbReference type="EMBL" id="TQR11348.1"/>
    </source>
</evidence>
<dbReference type="PANTHER" id="PTHR11735">
    <property type="entry name" value="TRNA N6-ADENOSINE THREONYLCARBAMOYLTRANSFERASE"/>
    <property type="match status" value="1"/>
</dbReference>
<dbReference type="PANTHER" id="PTHR11735:SF11">
    <property type="entry name" value="TRNA THREONYLCARBAMOYLADENOSINE BIOSYNTHESIS PROTEIN TSAB"/>
    <property type="match status" value="1"/>
</dbReference>
<keyword evidence="3" id="KW-1185">Reference proteome</keyword>
<dbReference type="Pfam" id="PF00814">
    <property type="entry name" value="TsaD"/>
    <property type="match status" value="1"/>
</dbReference>
<sequence length="229" mass="24874">MIWLGIDTSHTPLAVAVVEDDRVLASYQSSLKITHSIGAMPAIEALLKKADIKPGEIDAIAVAIGPGSYTGVRIGVTIGKTLAWTLKKPIFSVSSLQVLASNAPYFPGIVCAIMDARRGNVFAGIYTNGEVVKEAHMPLVELLKTVDEMGQPVLFVGMDVSIHWEQIKEVLGDRVERASAAFSLPNAAVLVELAKKLQPTEVHTTVPEYLRITEAEANWMKEQKKNDNK</sequence>
<dbReference type="OrthoDB" id="9784166at2"/>
<dbReference type="GO" id="GO:0002949">
    <property type="term" value="P:tRNA threonylcarbamoyladenosine modification"/>
    <property type="evidence" value="ECO:0007669"/>
    <property type="project" value="InterPro"/>
</dbReference>
<protein>
    <submittedName>
        <fullName evidence="2">tRNA (Adenosine(37)-N6)-threonylcarbamoyltransferase complex dimerization subunit type 1 TsaB</fullName>
    </submittedName>
</protein>
<name>A0A544T1M8_9BACI</name>
<dbReference type="CDD" id="cd24032">
    <property type="entry name" value="ASKHA_NBD_TsaB"/>
    <property type="match status" value="1"/>
</dbReference>
<dbReference type="InterPro" id="IPR022496">
    <property type="entry name" value="T6A_TsaB"/>
</dbReference>
<dbReference type="NCBIfam" id="TIGR03725">
    <property type="entry name" value="T6A_YeaZ"/>
    <property type="match status" value="1"/>
</dbReference>
<keyword evidence="2" id="KW-0808">Transferase</keyword>
<dbReference type="Gene3D" id="3.30.420.40">
    <property type="match status" value="2"/>
</dbReference>
<dbReference type="AlphaFoldDB" id="A0A544T1M8"/>
<feature type="domain" description="Gcp-like" evidence="1">
    <location>
        <begin position="34"/>
        <end position="219"/>
    </location>
</feature>
<dbReference type="InterPro" id="IPR043129">
    <property type="entry name" value="ATPase_NBD"/>
</dbReference>
<dbReference type="EMBL" id="VDGH01000009">
    <property type="protein sequence ID" value="TQR11348.1"/>
    <property type="molecule type" value="Genomic_DNA"/>
</dbReference>